<dbReference type="RefSeq" id="WP_127189687.1">
    <property type="nucleotide sequence ID" value="NZ_RZNJ01000007.1"/>
</dbReference>
<dbReference type="Gene3D" id="3.30.530.20">
    <property type="match status" value="1"/>
</dbReference>
<gene>
    <name evidence="3" type="ORF">EMQ25_16380</name>
</gene>
<evidence type="ECO:0000259" key="2">
    <source>
        <dbReference type="Pfam" id="PF08327"/>
    </source>
</evidence>
<dbReference type="CDD" id="cd08899">
    <property type="entry name" value="SRPBCC_CalC_Aha1-like_6"/>
    <property type="match status" value="1"/>
</dbReference>
<keyword evidence="4" id="KW-1185">Reference proteome</keyword>
<evidence type="ECO:0000313" key="3">
    <source>
        <dbReference type="EMBL" id="RUT28552.1"/>
    </source>
</evidence>
<name>A0A433X3B5_9HYPH</name>
<protein>
    <submittedName>
        <fullName evidence="3">SRPBCC family protein</fullName>
    </submittedName>
</protein>
<accession>A0A433X3B5</accession>
<sequence>MDVGAIIGAVTRTVATRTRDGKSMRVVIAERDYETDIEDLWNAVTDPDRIARWFMPIEGSVGLGERYQLKGNAGGEVLACDPPKEFSVTWEFGGEVSWLTVSLSPAGEVTRLRLEHSAHVPEEFWSQYGAGATGVGWDMALMGLGMHIKTGTATVWSPEEINAWSASADGRSFIVRSAEGWVAAAIADGDDADAARAAGERTKAFYTGDTPPAG</sequence>
<dbReference type="OrthoDB" id="8117292at2"/>
<dbReference type="Proteomes" id="UP000281547">
    <property type="component" value="Unassembled WGS sequence"/>
</dbReference>
<dbReference type="AlphaFoldDB" id="A0A433X3B5"/>
<comment type="caution">
    <text evidence="3">The sequence shown here is derived from an EMBL/GenBank/DDBJ whole genome shotgun (WGS) entry which is preliminary data.</text>
</comment>
<dbReference type="InterPro" id="IPR013538">
    <property type="entry name" value="ASHA1/2-like_C"/>
</dbReference>
<proteinExistence type="inferred from homology"/>
<evidence type="ECO:0000313" key="4">
    <source>
        <dbReference type="Proteomes" id="UP000281547"/>
    </source>
</evidence>
<dbReference type="SUPFAM" id="SSF55961">
    <property type="entry name" value="Bet v1-like"/>
    <property type="match status" value="1"/>
</dbReference>
<reference evidence="3 4" key="1">
    <citation type="journal article" date="2016" name="Int. J. Syst. Evol. Microbiol.">
        <title>Arsenicitalea aurantiaca gen. nov., sp. nov., a new member of the family Hyphomicrobiaceae, isolated from high-arsenic sediment.</title>
        <authorList>
            <person name="Mu Y."/>
            <person name="Zhou L."/>
            <person name="Zeng X.C."/>
            <person name="Liu L."/>
            <person name="Pan Y."/>
            <person name="Chen X."/>
            <person name="Wang J."/>
            <person name="Li S."/>
            <person name="Li W.J."/>
            <person name="Wang Y."/>
        </authorList>
    </citation>
    <scope>NUCLEOTIDE SEQUENCE [LARGE SCALE GENOMIC DNA]</scope>
    <source>
        <strain evidence="3 4">42-50</strain>
    </source>
</reference>
<dbReference type="EMBL" id="RZNJ01000007">
    <property type="protein sequence ID" value="RUT28552.1"/>
    <property type="molecule type" value="Genomic_DNA"/>
</dbReference>
<feature type="domain" description="Activator of Hsp90 ATPase homologue 1/2-like C-terminal" evidence="2">
    <location>
        <begin position="35"/>
        <end position="144"/>
    </location>
</feature>
<dbReference type="InterPro" id="IPR023393">
    <property type="entry name" value="START-like_dom_sf"/>
</dbReference>
<evidence type="ECO:0000256" key="1">
    <source>
        <dbReference type="ARBA" id="ARBA00006817"/>
    </source>
</evidence>
<dbReference type="Pfam" id="PF08327">
    <property type="entry name" value="AHSA1"/>
    <property type="match status" value="1"/>
</dbReference>
<comment type="similarity">
    <text evidence="1">Belongs to the AHA1 family.</text>
</comment>
<organism evidence="3 4">
    <name type="scientific">Arsenicitalea aurantiaca</name>
    <dbReference type="NCBI Taxonomy" id="1783274"/>
    <lineage>
        <taxon>Bacteria</taxon>
        <taxon>Pseudomonadati</taxon>
        <taxon>Pseudomonadota</taxon>
        <taxon>Alphaproteobacteria</taxon>
        <taxon>Hyphomicrobiales</taxon>
        <taxon>Devosiaceae</taxon>
        <taxon>Arsenicitalea</taxon>
    </lineage>
</organism>